<accession>A0A3B1B5D8</accession>
<dbReference type="InterPro" id="IPR035923">
    <property type="entry name" value="TT1751-like_sf"/>
</dbReference>
<dbReference type="SUPFAM" id="SSF103247">
    <property type="entry name" value="TT1751-like"/>
    <property type="match status" value="1"/>
</dbReference>
<dbReference type="InterPro" id="IPR005180">
    <property type="entry name" value="DUF302"/>
</dbReference>
<feature type="domain" description="DUF302" evidence="1">
    <location>
        <begin position="70"/>
        <end position="117"/>
    </location>
</feature>
<dbReference type="CDD" id="cd14797">
    <property type="entry name" value="DUF302"/>
    <property type="match status" value="1"/>
</dbReference>
<dbReference type="Gene3D" id="3.30.310.70">
    <property type="entry name" value="TT1751-like domain"/>
    <property type="match status" value="1"/>
</dbReference>
<dbReference type="Pfam" id="PF03625">
    <property type="entry name" value="DUF302"/>
    <property type="match status" value="1"/>
</dbReference>
<proteinExistence type="predicted"/>
<evidence type="ECO:0000259" key="1">
    <source>
        <dbReference type="Pfam" id="PF03625"/>
    </source>
</evidence>
<sequence>MKKFLSFLVLILGLSLSTPSMADNLLMARTNQNFPEAMLKLQDSIRSHGYTVSRVQRVDIGLTHSGYVTDKYRVVFFGKAALIKRLSDDYPQLIPYLPFKIAIFAEGDETLLVAANPLQLTDKTYPELEPVMKKIEKDLLEIFQTMRED</sequence>
<dbReference type="EMBL" id="UOFZ01000120">
    <property type="protein sequence ID" value="VAX13516.1"/>
    <property type="molecule type" value="Genomic_DNA"/>
</dbReference>
<reference evidence="2" key="1">
    <citation type="submission" date="2018-06" db="EMBL/GenBank/DDBJ databases">
        <authorList>
            <person name="Zhirakovskaya E."/>
        </authorList>
    </citation>
    <scope>NUCLEOTIDE SEQUENCE</scope>
</reference>
<gene>
    <name evidence="2" type="ORF">MNBD_GAMMA24-2153</name>
</gene>
<protein>
    <recommendedName>
        <fullName evidence="1">DUF302 domain-containing protein</fullName>
    </recommendedName>
</protein>
<dbReference type="AlphaFoldDB" id="A0A3B1B5D8"/>
<name>A0A3B1B5D8_9ZZZZ</name>
<organism evidence="2">
    <name type="scientific">hydrothermal vent metagenome</name>
    <dbReference type="NCBI Taxonomy" id="652676"/>
    <lineage>
        <taxon>unclassified sequences</taxon>
        <taxon>metagenomes</taxon>
        <taxon>ecological metagenomes</taxon>
    </lineage>
</organism>
<evidence type="ECO:0000313" key="2">
    <source>
        <dbReference type="EMBL" id="VAX13516.1"/>
    </source>
</evidence>